<gene>
    <name evidence="8" type="ORF">MSL71_46220</name>
</gene>
<feature type="domain" description="EamA" evidence="7">
    <location>
        <begin position="8"/>
        <end position="145"/>
    </location>
</feature>
<feature type="transmembrane region" description="Helical" evidence="6">
    <location>
        <begin position="225"/>
        <end position="245"/>
    </location>
</feature>
<dbReference type="PANTHER" id="PTHR32322">
    <property type="entry name" value="INNER MEMBRANE TRANSPORTER"/>
    <property type="match status" value="1"/>
</dbReference>
<dbReference type="EMBL" id="CAADHO010000012">
    <property type="protein sequence ID" value="VFQ46940.1"/>
    <property type="molecule type" value="Genomic_DNA"/>
</dbReference>
<dbReference type="SUPFAM" id="SSF103481">
    <property type="entry name" value="Multidrug resistance efflux transporter EmrE"/>
    <property type="match status" value="2"/>
</dbReference>
<evidence type="ECO:0000256" key="6">
    <source>
        <dbReference type="SAM" id="Phobius"/>
    </source>
</evidence>
<dbReference type="InterPro" id="IPR050638">
    <property type="entry name" value="AA-Vitamin_Transporters"/>
</dbReference>
<comment type="subcellular location">
    <subcellularLocation>
        <location evidence="1">Membrane</location>
        <topology evidence="1">Multi-pass membrane protein</topology>
    </subcellularLocation>
</comment>
<proteinExistence type="inferred from homology"/>
<sequence length="310" mass="34255">MSAVSQKIGAYFVAMAAMMWGFDAVVLTPRMYNLDVAYVVFMLHALPFAVMQPILFREYAWLRKMRPSDLTFLFLVSLFGGAIGTLAIVKALFLVEFKHLTVVALLQKLQPIFAILLARLVLKERFSRHFLLWSVVAIIGGYFLTFEFHVPSLAHNGKMLPASLFALLAAFSFGSATVFGKRILGLLPFQTALFFRYGLTTLIMLVMVLSTGALSQLAVTTQTNWIFFCIIGLTTGSGAILLYYYGLRHITAGVATICELLFPISSILFDYVFNGNVLSPVQWVSASAMLFAIYRIGTAPPVKASHTAST</sequence>
<evidence type="ECO:0000256" key="4">
    <source>
        <dbReference type="ARBA" id="ARBA00022989"/>
    </source>
</evidence>
<keyword evidence="9" id="KW-1185">Reference proteome</keyword>
<feature type="transmembrane region" description="Helical" evidence="6">
    <location>
        <begin position="72"/>
        <end position="93"/>
    </location>
</feature>
<evidence type="ECO:0000313" key="8">
    <source>
        <dbReference type="EMBL" id="VFQ46940.1"/>
    </source>
</evidence>
<comment type="similarity">
    <text evidence="2">Belongs to the EamA transporter family.</text>
</comment>
<evidence type="ECO:0000256" key="3">
    <source>
        <dbReference type="ARBA" id="ARBA00022692"/>
    </source>
</evidence>
<feature type="transmembrane region" description="Helical" evidence="6">
    <location>
        <begin position="130"/>
        <end position="150"/>
    </location>
</feature>
<evidence type="ECO:0000256" key="2">
    <source>
        <dbReference type="ARBA" id="ARBA00007362"/>
    </source>
</evidence>
<name>A0A4U8YSL2_9BACT</name>
<keyword evidence="4 6" id="KW-1133">Transmembrane helix</keyword>
<evidence type="ECO:0000256" key="5">
    <source>
        <dbReference type="ARBA" id="ARBA00023136"/>
    </source>
</evidence>
<feature type="transmembrane region" description="Helical" evidence="6">
    <location>
        <begin position="12"/>
        <end position="32"/>
    </location>
</feature>
<keyword evidence="5 6" id="KW-0472">Membrane</keyword>
<feature type="transmembrane region" description="Helical" evidence="6">
    <location>
        <begin position="38"/>
        <end position="60"/>
    </location>
</feature>
<evidence type="ECO:0000313" key="9">
    <source>
        <dbReference type="Proteomes" id="UP000507962"/>
    </source>
</evidence>
<dbReference type="GO" id="GO:0016020">
    <property type="term" value="C:membrane"/>
    <property type="evidence" value="ECO:0007669"/>
    <property type="project" value="UniProtKB-SubCell"/>
</dbReference>
<accession>A0A4U8YSL2</accession>
<keyword evidence="3 6" id="KW-0812">Transmembrane</keyword>
<dbReference type="Proteomes" id="UP000507962">
    <property type="component" value="Unassembled WGS sequence"/>
</dbReference>
<feature type="transmembrane region" description="Helical" evidence="6">
    <location>
        <begin position="193"/>
        <end position="219"/>
    </location>
</feature>
<reference evidence="8 9" key="1">
    <citation type="submission" date="2019-03" db="EMBL/GenBank/DDBJ databases">
        <authorList>
            <person name="Nijsse B."/>
        </authorList>
    </citation>
    <scope>NUCLEOTIDE SEQUENCE [LARGE SCALE GENOMIC DNA]</scope>
    <source>
        <strain evidence="8">Desulfoluna butyratoxydans MSL71</strain>
    </source>
</reference>
<dbReference type="AlphaFoldDB" id="A0A4U8YSL2"/>
<dbReference type="InterPro" id="IPR000620">
    <property type="entry name" value="EamA_dom"/>
</dbReference>
<dbReference type="PANTHER" id="PTHR32322:SF2">
    <property type="entry name" value="EAMA DOMAIN-CONTAINING PROTEIN"/>
    <property type="match status" value="1"/>
</dbReference>
<evidence type="ECO:0000259" key="7">
    <source>
        <dbReference type="Pfam" id="PF00892"/>
    </source>
</evidence>
<organism evidence="8 9">
    <name type="scientific">Desulfoluna butyratoxydans</name>
    <dbReference type="NCBI Taxonomy" id="231438"/>
    <lineage>
        <taxon>Bacteria</taxon>
        <taxon>Pseudomonadati</taxon>
        <taxon>Thermodesulfobacteriota</taxon>
        <taxon>Desulfobacteria</taxon>
        <taxon>Desulfobacterales</taxon>
        <taxon>Desulfolunaceae</taxon>
        <taxon>Desulfoluna</taxon>
    </lineage>
</organism>
<evidence type="ECO:0000256" key="1">
    <source>
        <dbReference type="ARBA" id="ARBA00004141"/>
    </source>
</evidence>
<feature type="transmembrane region" description="Helical" evidence="6">
    <location>
        <begin position="162"/>
        <end position="181"/>
    </location>
</feature>
<dbReference type="Pfam" id="PF00892">
    <property type="entry name" value="EamA"/>
    <property type="match status" value="2"/>
</dbReference>
<feature type="transmembrane region" description="Helical" evidence="6">
    <location>
        <begin position="99"/>
        <end position="118"/>
    </location>
</feature>
<feature type="domain" description="EamA" evidence="7">
    <location>
        <begin position="162"/>
        <end position="295"/>
    </location>
</feature>
<dbReference type="InterPro" id="IPR037185">
    <property type="entry name" value="EmrE-like"/>
</dbReference>
<protein>
    <submittedName>
        <fullName evidence="8">Eama domain</fullName>
    </submittedName>
</protein>
<dbReference type="RefSeq" id="WP_180145757.1">
    <property type="nucleotide sequence ID" value="NZ_CAADHO010000012.1"/>
</dbReference>